<keyword evidence="4" id="KW-1185">Reference proteome</keyword>
<comment type="caution">
    <text evidence="3">The sequence shown here is derived from an EMBL/GenBank/DDBJ whole genome shotgun (WGS) entry which is preliminary data.</text>
</comment>
<proteinExistence type="predicted"/>
<name>A0ABP9FVL7_9MICC</name>
<gene>
    <name evidence="3" type="ORF">GCM10025790_14100</name>
</gene>
<dbReference type="RefSeq" id="WP_345477359.1">
    <property type="nucleotide sequence ID" value="NZ_BAABLW010000007.1"/>
</dbReference>
<protein>
    <recommendedName>
        <fullName evidence="5">DUF4232 domain-containing protein</fullName>
    </recommendedName>
</protein>
<accession>A0ABP9FVL7</accession>
<feature type="compositionally biased region" description="Acidic residues" evidence="1">
    <location>
        <begin position="72"/>
        <end position="82"/>
    </location>
</feature>
<sequence>MNQRRRPSPAVYRRRQLVAALVAVFLLALIIWGVTGLVGLFAQEEDPSQHQQGTSQTQDDDAVAAPSPQGEAEPETEAEEVPEGQCAPADIEVVASTDKEAYSTDEAPLLVMQITHTGNEACTLDVGTTQQAFRVSREGREIFTTTQCELRGSSLEMEFAPGQIERAQMVWPRSDSAVDCAKPAELTGGEYQLRVSVSGISSEPHAFELAGVTP</sequence>
<feature type="region of interest" description="Disordered" evidence="1">
    <location>
        <begin position="48"/>
        <end position="85"/>
    </location>
</feature>
<evidence type="ECO:0000313" key="4">
    <source>
        <dbReference type="Proteomes" id="UP001500368"/>
    </source>
</evidence>
<evidence type="ECO:0000256" key="1">
    <source>
        <dbReference type="SAM" id="MobiDB-lite"/>
    </source>
</evidence>
<dbReference type="Proteomes" id="UP001500368">
    <property type="component" value="Unassembled WGS sequence"/>
</dbReference>
<keyword evidence="2" id="KW-1133">Transmembrane helix</keyword>
<dbReference type="EMBL" id="BAABLW010000007">
    <property type="protein sequence ID" value="GAA4919397.1"/>
    <property type="molecule type" value="Genomic_DNA"/>
</dbReference>
<evidence type="ECO:0000256" key="2">
    <source>
        <dbReference type="SAM" id="Phobius"/>
    </source>
</evidence>
<evidence type="ECO:0000313" key="3">
    <source>
        <dbReference type="EMBL" id="GAA4919397.1"/>
    </source>
</evidence>
<feature type="transmembrane region" description="Helical" evidence="2">
    <location>
        <begin position="20"/>
        <end position="42"/>
    </location>
</feature>
<keyword evidence="2" id="KW-0812">Transmembrane</keyword>
<organism evidence="3 4">
    <name type="scientific">Nesterenkonia rhizosphaerae</name>
    <dbReference type="NCBI Taxonomy" id="1348272"/>
    <lineage>
        <taxon>Bacteria</taxon>
        <taxon>Bacillati</taxon>
        <taxon>Actinomycetota</taxon>
        <taxon>Actinomycetes</taxon>
        <taxon>Micrococcales</taxon>
        <taxon>Micrococcaceae</taxon>
        <taxon>Nesterenkonia</taxon>
    </lineage>
</organism>
<evidence type="ECO:0008006" key="5">
    <source>
        <dbReference type="Google" id="ProtNLM"/>
    </source>
</evidence>
<keyword evidence="2" id="KW-0472">Membrane</keyword>
<reference evidence="4" key="1">
    <citation type="journal article" date="2019" name="Int. J. Syst. Evol. Microbiol.">
        <title>The Global Catalogue of Microorganisms (GCM) 10K type strain sequencing project: providing services to taxonomists for standard genome sequencing and annotation.</title>
        <authorList>
            <consortium name="The Broad Institute Genomics Platform"/>
            <consortium name="The Broad Institute Genome Sequencing Center for Infectious Disease"/>
            <person name="Wu L."/>
            <person name="Ma J."/>
        </authorList>
    </citation>
    <scope>NUCLEOTIDE SEQUENCE [LARGE SCALE GENOMIC DNA]</scope>
    <source>
        <strain evidence="4">JCM 19129</strain>
    </source>
</reference>